<dbReference type="Pfam" id="PF07627">
    <property type="entry name" value="PSCyt3"/>
    <property type="match status" value="1"/>
</dbReference>
<evidence type="ECO:0000256" key="2">
    <source>
        <dbReference type="SAM" id="SignalP"/>
    </source>
</evidence>
<dbReference type="Proteomes" id="UP000617628">
    <property type="component" value="Unassembled WGS sequence"/>
</dbReference>
<dbReference type="InterPro" id="IPR011478">
    <property type="entry name" value="DUF1585"/>
</dbReference>
<feature type="chain" id="PRO_5037428499" evidence="2">
    <location>
        <begin position="18"/>
        <end position="886"/>
    </location>
</feature>
<evidence type="ECO:0000259" key="7">
    <source>
        <dbReference type="Pfam" id="PF07635"/>
    </source>
</evidence>
<accession>A0A934VT28</accession>
<feature type="signal peptide" evidence="2">
    <location>
        <begin position="1"/>
        <end position="17"/>
    </location>
</feature>
<feature type="domain" description="Cytochrome C Planctomycete-type" evidence="7">
    <location>
        <begin position="42"/>
        <end position="88"/>
    </location>
</feature>
<organism evidence="9 10">
    <name type="scientific">Pelagicoccus mobilis</name>
    <dbReference type="NCBI Taxonomy" id="415221"/>
    <lineage>
        <taxon>Bacteria</taxon>
        <taxon>Pseudomonadati</taxon>
        <taxon>Verrucomicrobiota</taxon>
        <taxon>Opitutia</taxon>
        <taxon>Puniceicoccales</taxon>
        <taxon>Pelagicoccaceae</taxon>
        <taxon>Pelagicoccus</taxon>
    </lineage>
</organism>
<feature type="compositionally biased region" description="Basic and acidic residues" evidence="1">
    <location>
        <begin position="83"/>
        <end position="100"/>
    </location>
</feature>
<feature type="domain" description="DUF1592" evidence="6">
    <location>
        <begin position="543"/>
        <end position="670"/>
    </location>
</feature>
<gene>
    <name evidence="9" type="ORF">JIN87_22305</name>
</gene>
<dbReference type="RefSeq" id="WP_200357847.1">
    <property type="nucleotide sequence ID" value="NZ_JAENIL010000052.1"/>
</dbReference>
<comment type="caution">
    <text evidence="9">The sequence shown here is derived from an EMBL/GenBank/DDBJ whole genome shotgun (WGS) entry which is preliminary data.</text>
</comment>
<dbReference type="InterPro" id="IPR013036">
    <property type="entry name" value="DUF1587"/>
</dbReference>
<keyword evidence="10" id="KW-1185">Reference proteome</keyword>
<proteinExistence type="predicted"/>
<dbReference type="Pfam" id="PF07635">
    <property type="entry name" value="PSCyt1"/>
    <property type="match status" value="2"/>
</dbReference>
<name>A0A934VT28_9BACT</name>
<dbReference type="Pfam" id="PF07624">
    <property type="entry name" value="PSD2"/>
    <property type="match status" value="1"/>
</dbReference>
<feature type="domain" description="DUF1587" evidence="4">
    <location>
        <begin position="221"/>
        <end position="283"/>
    </location>
</feature>
<feature type="region of interest" description="Disordered" evidence="1">
    <location>
        <begin position="83"/>
        <end position="102"/>
    </location>
</feature>
<feature type="domain" description="Cytochrome C Planctomycete-type" evidence="7">
    <location>
        <begin position="138"/>
        <end position="184"/>
    </location>
</feature>
<evidence type="ECO:0000259" key="5">
    <source>
        <dbReference type="Pfam" id="PF07627"/>
    </source>
</evidence>
<dbReference type="InterPro" id="IPR013042">
    <property type="entry name" value="DUF1592"/>
</dbReference>
<protein>
    <submittedName>
        <fullName evidence="9">DUF1592 domain-containing protein</fullName>
    </submittedName>
</protein>
<evidence type="ECO:0000259" key="4">
    <source>
        <dbReference type="Pfam" id="PF07626"/>
    </source>
</evidence>
<feature type="domain" description="DUF1588" evidence="5">
    <location>
        <begin position="689"/>
        <end position="785"/>
    </location>
</feature>
<evidence type="ECO:0000259" key="8">
    <source>
        <dbReference type="Pfam" id="PF07637"/>
    </source>
</evidence>
<keyword evidence="2" id="KW-0732">Signal</keyword>
<evidence type="ECO:0000313" key="10">
    <source>
        <dbReference type="Proteomes" id="UP000617628"/>
    </source>
</evidence>
<dbReference type="InterPro" id="IPR013043">
    <property type="entry name" value="DUF1595"/>
</dbReference>
<evidence type="ECO:0000259" key="3">
    <source>
        <dbReference type="Pfam" id="PF07624"/>
    </source>
</evidence>
<dbReference type="AlphaFoldDB" id="A0A934VT28"/>
<evidence type="ECO:0000313" key="9">
    <source>
        <dbReference type="EMBL" id="MBK1879635.1"/>
    </source>
</evidence>
<sequence length="886" mass="99963">MPSRPLAFAAATSAVIAASSVPTTEATPLVDESFREFAATYCVDCHNPDKKKGKFDLQTLLDQDPAQHLEVWEEVQWMIEDREMPPEDEPGEPKLPRPSESDYDTLATYLDSALQPLFAAQDASAPSANQSDFIGQNCLNCHNAEDHEADLNLEGLNIDDPLAAPEIFEKVVRRLDARQMPPADRKRPDEATYLRVVDQLVDTLDAHAAAHPQPGRTDTFRRLNRTEYQNAIRDLLGVEIDAAALLPKDESSHGFDNITVGNLSPTLLDRYITAAQKITRLAIGTPSDSVQGDVFRVPADQTQEKHVDGLPLGTRGGTLISYNFPQDGEYEIKVRLTRDRNEHVEGLRGEHEMDILLDRELLERFIIKRLDDGREDHALVDEHLRLRTHIKAGPRELGVTFVQQSYSLLENKRKPHNSHFNLHRHPRLSPAVYQVSITGPYNGQGASDTPSRQKIFSRYPSGPNDEVATARGILSSFMKRAYRRPVTKQDLKKPMRFYHEAAVDAGFEAGIEMALNAILVSPEFLFRIERDPKRLPKDGYYAISDLELASRISFFLWSSIPDGELLDHAIAGNLREPDVLEHQIRRMLADPRSKSLTNNFASQWLYLRNLESTTPDLREYPDFDDNLRQAFRTETELFVDSVFREDRPVTDLLQSDYTYLNERLARHYEIPGVLGSRFRRVELEPHHHRGGILRHGSVLTVTSYATRTSPTIRGNWILENIIGTPPPPPPPDVPDLEDNEVDFSLPMRERLAEHRANPQCASCHDVMDPVGFVLENYDAVGRWRDFEHGHPIDSTGGLPDGHLADGIGELENGLLAKPELFARTLSEKLLTFGIGRGVEPFDAPAIRQIVRDAAKDDYRFSSLIIGIVNSTPFQNRATESHYLSQR</sequence>
<reference evidence="9" key="1">
    <citation type="submission" date="2021-01" db="EMBL/GenBank/DDBJ databases">
        <title>Modified the classification status of verrucomicrobia.</title>
        <authorList>
            <person name="Feng X."/>
        </authorList>
    </citation>
    <scope>NUCLEOTIDE SEQUENCE</scope>
    <source>
        <strain evidence="9">KCTC 13126</strain>
    </source>
</reference>
<evidence type="ECO:0000256" key="1">
    <source>
        <dbReference type="SAM" id="MobiDB-lite"/>
    </source>
</evidence>
<dbReference type="Pfam" id="PF07631">
    <property type="entry name" value="PSD4"/>
    <property type="match status" value="1"/>
</dbReference>
<feature type="domain" description="DUF1585" evidence="3">
    <location>
        <begin position="801"/>
        <end position="873"/>
    </location>
</feature>
<dbReference type="EMBL" id="JAENIL010000052">
    <property type="protein sequence ID" value="MBK1879635.1"/>
    <property type="molecule type" value="Genomic_DNA"/>
</dbReference>
<dbReference type="Pfam" id="PF07637">
    <property type="entry name" value="PSD5"/>
    <property type="match status" value="1"/>
</dbReference>
<dbReference type="InterPro" id="IPR013039">
    <property type="entry name" value="DUF1588"/>
</dbReference>
<feature type="domain" description="DUF1595" evidence="8">
    <location>
        <begin position="470"/>
        <end position="529"/>
    </location>
</feature>
<evidence type="ECO:0000259" key="6">
    <source>
        <dbReference type="Pfam" id="PF07631"/>
    </source>
</evidence>
<dbReference type="Pfam" id="PF07626">
    <property type="entry name" value="PSD3"/>
    <property type="match status" value="1"/>
</dbReference>
<dbReference type="InterPro" id="IPR011429">
    <property type="entry name" value="Cyt_c_Planctomycete-type"/>
</dbReference>